<accession>A0A0D2TZ40</accession>
<sequence length="368" mass="41363">MEANRTNTVEEEANCSIPKGGPIYISNLISPLTSVPEFQNSVLRQLQELEAELDSPQLAESEDICVDDLKILKEEELVEMALKEAFKEDEHVENASEGLENGSNSGYHTRSRKEHAVETASTSIEPSNGCPSTDLDGAATDRKNGSKKQKRRRMNDRHVEDAYIKKVDELAKIKQKQDEDKATAKLHALNAISKISEGSIPSSDKIERMKSLRFTSSSGKAKSADVKEHIPVLYPETILCVEVYHNIRKWSKVQEFLVLGRQTLTEIKDKICCLTDQVMQKAGRYDPSGYFLIEVRNPIFSPLHLCAETFFVNLYCSDTQSLFIHVRHISGHAYVGMTVHIHEKIWNKLKIPPSSAPKFGSHTQAQVI</sequence>
<feature type="region of interest" description="Disordered" evidence="7">
    <location>
        <begin position="89"/>
        <end position="156"/>
    </location>
</feature>
<evidence type="ECO:0000256" key="2">
    <source>
        <dbReference type="ARBA" id="ARBA00010410"/>
    </source>
</evidence>
<keyword evidence="5" id="KW-0804">Transcription</keyword>
<dbReference type="GO" id="GO:0005634">
    <property type="term" value="C:nucleus"/>
    <property type="evidence" value="ECO:0007669"/>
    <property type="project" value="UniProtKB-SubCell"/>
</dbReference>
<gene>
    <name evidence="8" type="ORF">B456_009G332500</name>
</gene>
<name>A0A0D2TZ40_GOSRA</name>
<organism evidence="8 9">
    <name type="scientific">Gossypium raimondii</name>
    <name type="common">Peruvian cotton</name>
    <name type="synonym">Gossypium klotzschianum subsp. raimondii</name>
    <dbReference type="NCBI Taxonomy" id="29730"/>
    <lineage>
        <taxon>Eukaryota</taxon>
        <taxon>Viridiplantae</taxon>
        <taxon>Streptophyta</taxon>
        <taxon>Embryophyta</taxon>
        <taxon>Tracheophyta</taxon>
        <taxon>Spermatophyta</taxon>
        <taxon>Magnoliopsida</taxon>
        <taxon>eudicotyledons</taxon>
        <taxon>Gunneridae</taxon>
        <taxon>Pentapetalae</taxon>
        <taxon>rosids</taxon>
        <taxon>malvids</taxon>
        <taxon>Malvales</taxon>
        <taxon>Malvaceae</taxon>
        <taxon>Malvoideae</taxon>
        <taxon>Gossypium</taxon>
    </lineage>
</organism>
<dbReference type="Pfam" id="PF12251">
    <property type="entry name" value="SNAPC3"/>
    <property type="match status" value="1"/>
</dbReference>
<evidence type="ECO:0000256" key="5">
    <source>
        <dbReference type="ARBA" id="ARBA00023163"/>
    </source>
</evidence>
<keyword evidence="3" id="KW-0805">Transcription regulation</keyword>
<keyword evidence="9" id="KW-1185">Reference proteome</keyword>
<dbReference type="EMBL" id="CM001748">
    <property type="protein sequence ID" value="KJB60941.1"/>
    <property type="molecule type" value="Genomic_DNA"/>
</dbReference>
<comment type="subcellular location">
    <subcellularLocation>
        <location evidence="1">Nucleus</location>
    </subcellularLocation>
</comment>
<evidence type="ECO:0000256" key="1">
    <source>
        <dbReference type="ARBA" id="ARBA00004123"/>
    </source>
</evidence>
<keyword evidence="4" id="KW-0238">DNA-binding</keyword>
<dbReference type="GO" id="GO:0000978">
    <property type="term" value="F:RNA polymerase II cis-regulatory region sequence-specific DNA binding"/>
    <property type="evidence" value="ECO:0007669"/>
    <property type="project" value="TreeGrafter"/>
</dbReference>
<dbReference type="AlphaFoldDB" id="A0A0D2TZ40"/>
<reference evidence="8 9" key="1">
    <citation type="journal article" date="2012" name="Nature">
        <title>Repeated polyploidization of Gossypium genomes and the evolution of spinnable cotton fibres.</title>
        <authorList>
            <person name="Paterson A.H."/>
            <person name="Wendel J.F."/>
            <person name="Gundlach H."/>
            <person name="Guo H."/>
            <person name="Jenkins J."/>
            <person name="Jin D."/>
            <person name="Llewellyn D."/>
            <person name="Showmaker K.C."/>
            <person name="Shu S."/>
            <person name="Udall J."/>
            <person name="Yoo M.J."/>
            <person name="Byers R."/>
            <person name="Chen W."/>
            <person name="Doron-Faigenboim A."/>
            <person name="Duke M.V."/>
            <person name="Gong L."/>
            <person name="Grimwood J."/>
            <person name="Grover C."/>
            <person name="Grupp K."/>
            <person name="Hu G."/>
            <person name="Lee T.H."/>
            <person name="Li J."/>
            <person name="Lin L."/>
            <person name="Liu T."/>
            <person name="Marler B.S."/>
            <person name="Page J.T."/>
            <person name="Roberts A.W."/>
            <person name="Romanel E."/>
            <person name="Sanders W.S."/>
            <person name="Szadkowski E."/>
            <person name="Tan X."/>
            <person name="Tang H."/>
            <person name="Xu C."/>
            <person name="Wang J."/>
            <person name="Wang Z."/>
            <person name="Zhang D."/>
            <person name="Zhang L."/>
            <person name="Ashrafi H."/>
            <person name="Bedon F."/>
            <person name="Bowers J.E."/>
            <person name="Brubaker C.L."/>
            <person name="Chee P.W."/>
            <person name="Das S."/>
            <person name="Gingle A.R."/>
            <person name="Haigler C.H."/>
            <person name="Harker D."/>
            <person name="Hoffmann L.V."/>
            <person name="Hovav R."/>
            <person name="Jones D.C."/>
            <person name="Lemke C."/>
            <person name="Mansoor S."/>
            <person name="ur Rahman M."/>
            <person name="Rainville L.N."/>
            <person name="Rambani A."/>
            <person name="Reddy U.K."/>
            <person name="Rong J.K."/>
            <person name="Saranga Y."/>
            <person name="Scheffler B.E."/>
            <person name="Scheffler J.A."/>
            <person name="Stelly D.M."/>
            <person name="Triplett B.A."/>
            <person name="Van Deynze A."/>
            <person name="Vaslin M.F."/>
            <person name="Waghmare V.N."/>
            <person name="Walford S.A."/>
            <person name="Wright R.J."/>
            <person name="Zaki E.A."/>
            <person name="Zhang T."/>
            <person name="Dennis E.S."/>
            <person name="Mayer K.F."/>
            <person name="Peterson D.G."/>
            <person name="Rokhsar D.S."/>
            <person name="Wang X."/>
            <person name="Schmutz J."/>
        </authorList>
    </citation>
    <scope>NUCLEOTIDE SEQUENCE [LARGE SCALE GENOMIC DNA]</scope>
</reference>
<proteinExistence type="inferred from homology"/>
<dbReference type="InterPro" id="IPR022042">
    <property type="entry name" value="snRNA-activating_su3"/>
</dbReference>
<comment type="similarity">
    <text evidence="2">Belongs to the SNAPC3/SRD2 family.</text>
</comment>
<dbReference type="Proteomes" id="UP000032304">
    <property type="component" value="Chromosome 9"/>
</dbReference>
<evidence type="ECO:0000256" key="6">
    <source>
        <dbReference type="ARBA" id="ARBA00023242"/>
    </source>
</evidence>
<dbReference type="GO" id="GO:0019185">
    <property type="term" value="C:snRNA-activating protein complex"/>
    <property type="evidence" value="ECO:0007669"/>
    <property type="project" value="TreeGrafter"/>
</dbReference>
<dbReference type="GO" id="GO:0042795">
    <property type="term" value="P:snRNA transcription by RNA polymerase II"/>
    <property type="evidence" value="ECO:0007669"/>
    <property type="project" value="TreeGrafter"/>
</dbReference>
<dbReference type="Gramene" id="KJB60941">
    <property type="protein sequence ID" value="KJB60941"/>
    <property type="gene ID" value="B456_009G332500"/>
</dbReference>
<dbReference type="GO" id="GO:0001006">
    <property type="term" value="F:RNA polymerase III type 3 promoter sequence-specific DNA binding"/>
    <property type="evidence" value="ECO:0007669"/>
    <property type="project" value="TreeGrafter"/>
</dbReference>
<feature type="compositionally biased region" description="Polar residues" evidence="7">
    <location>
        <begin position="119"/>
        <end position="131"/>
    </location>
</feature>
<dbReference type="GO" id="GO:0042796">
    <property type="term" value="P:snRNA transcription by RNA polymerase III"/>
    <property type="evidence" value="ECO:0007669"/>
    <property type="project" value="TreeGrafter"/>
</dbReference>
<keyword evidence="6" id="KW-0539">Nucleus</keyword>
<dbReference type="PANTHER" id="PTHR13421:SF16">
    <property type="entry name" value="SNRNA-ACTIVATING PROTEIN COMPLEX SUBUNIT 3"/>
    <property type="match status" value="1"/>
</dbReference>
<evidence type="ECO:0000313" key="9">
    <source>
        <dbReference type="Proteomes" id="UP000032304"/>
    </source>
</evidence>
<dbReference type="GO" id="GO:0003681">
    <property type="term" value="F:bent DNA binding"/>
    <property type="evidence" value="ECO:0007669"/>
    <property type="project" value="TreeGrafter"/>
</dbReference>
<protein>
    <submittedName>
        <fullName evidence="8">Uncharacterized protein</fullName>
    </submittedName>
</protein>
<feature type="compositionally biased region" description="Basic residues" evidence="7">
    <location>
        <begin position="145"/>
        <end position="155"/>
    </location>
</feature>
<dbReference type="PANTHER" id="PTHR13421">
    <property type="entry name" value="SNRNA-ACTIVATING PROTEIN COMPLEX SUBUNIT 3"/>
    <property type="match status" value="1"/>
</dbReference>
<evidence type="ECO:0000256" key="7">
    <source>
        <dbReference type="SAM" id="MobiDB-lite"/>
    </source>
</evidence>
<evidence type="ECO:0000313" key="8">
    <source>
        <dbReference type="EMBL" id="KJB60941.1"/>
    </source>
</evidence>
<evidence type="ECO:0000256" key="4">
    <source>
        <dbReference type="ARBA" id="ARBA00023125"/>
    </source>
</evidence>
<dbReference type="GO" id="GO:0001046">
    <property type="term" value="F:core promoter sequence-specific DNA binding"/>
    <property type="evidence" value="ECO:0007669"/>
    <property type="project" value="TreeGrafter"/>
</dbReference>
<evidence type="ECO:0000256" key="3">
    <source>
        <dbReference type="ARBA" id="ARBA00023015"/>
    </source>
</evidence>